<reference evidence="2" key="2">
    <citation type="submission" date="2018-02" db="UniProtKB">
        <authorList>
            <consortium name="EnsemblPlants"/>
        </authorList>
    </citation>
    <scope>IDENTIFICATION</scope>
    <source>
        <strain evidence="2">Williams 82</strain>
    </source>
</reference>
<protein>
    <submittedName>
        <fullName evidence="1 2">Uncharacterized protein</fullName>
    </submittedName>
</protein>
<gene>
    <name evidence="1" type="ORF">GLYMA_02G110900</name>
</gene>
<evidence type="ECO:0000313" key="3">
    <source>
        <dbReference type="Proteomes" id="UP000008827"/>
    </source>
</evidence>
<evidence type="ECO:0000313" key="1">
    <source>
        <dbReference type="EMBL" id="KRH70787.1"/>
    </source>
</evidence>
<sequence length="95" mass="11244">MTILTTNESGSFSISPSIHILWIMMAKPWIQRFSNHCKGSLFACTCWFLWRVHNVHVFEDKEWPEWYIINQIQTTIQVLNLDVQSSKPKHLIRVS</sequence>
<dbReference type="EnsemblPlants" id="KRH70787">
    <property type="protein sequence ID" value="KRH70787"/>
    <property type="gene ID" value="GLYMA_02G110900"/>
</dbReference>
<proteinExistence type="predicted"/>
<name>A0A0R0L2B7_SOYBN</name>
<dbReference type="Proteomes" id="UP000008827">
    <property type="component" value="Chromosome 2"/>
</dbReference>
<evidence type="ECO:0000313" key="2">
    <source>
        <dbReference type="EnsemblPlants" id="KRH70787"/>
    </source>
</evidence>
<dbReference type="Gramene" id="KRH70787">
    <property type="protein sequence ID" value="KRH70787"/>
    <property type="gene ID" value="GLYMA_02G110900"/>
</dbReference>
<keyword evidence="3" id="KW-1185">Reference proteome</keyword>
<reference evidence="1 2" key="1">
    <citation type="journal article" date="2010" name="Nature">
        <title>Genome sequence of the palaeopolyploid soybean.</title>
        <authorList>
            <person name="Schmutz J."/>
            <person name="Cannon S.B."/>
            <person name="Schlueter J."/>
            <person name="Ma J."/>
            <person name="Mitros T."/>
            <person name="Nelson W."/>
            <person name="Hyten D.L."/>
            <person name="Song Q."/>
            <person name="Thelen J.J."/>
            <person name="Cheng J."/>
            <person name="Xu D."/>
            <person name="Hellsten U."/>
            <person name="May G.D."/>
            <person name="Yu Y."/>
            <person name="Sakurai T."/>
            <person name="Umezawa T."/>
            <person name="Bhattacharyya M.K."/>
            <person name="Sandhu D."/>
            <person name="Valliyodan B."/>
            <person name="Lindquist E."/>
            <person name="Peto M."/>
            <person name="Grant D."/>
            <person name="Shu S."/>
            <person name="Goodstein D."/>
            <person name="Barry K."/>
            <person name="Futrell-Griggs M."/>
            <person name="Abernathy B."/>
            <person name="Du J."/>
            <person name="Tian Z."/>
            <person name="Zhu L."/>
            <person name="Gill N."/>
            <person name="Joshi T."/>
            <person name="Libault M."/>
            <person name="Sethuraman A."/>
            <person name="Zhang X.-C."/>
            <person name="Shinozaki K."/>
            <person name="Nguyen H.T."/>
            <person name="Wing R.A."/>
            <person name="Cregan P."/>
            <person name="Specht J."/>
            <person name="Grimwood J."/>
            <person name="Rokhsar D."/>
            <person name="Stacey G."/>
            <person name="Shoemaker R.C."/>
            <person name="Jackson S.A."/>
        </authorList>
    </citation>
    <scope>NUCLEOTIDE SEQUENCE [LARGE SCALE GENOMIC DNA]</scope>
    <source>
        <strain evidence="2">cv. Williams 82</strain>
        <tissue evidence="1">Callus</tissue>
    </source>
</reference>
<accession>A0A0R0L2B7</accession>
<reference evidence="1" key="3">
    <citation type="submission" date="2018-07" db="EMBL/GenBank/DDBJ databases">
        <title>WGS assembly of Glycine max.</title>
        <authorList>
            <person name="Schmutz J."/>
            <person name="Cannon S."/>
            <person name="Schlueter J."/>
            <person name="Ma J."/>
            <person name="Mitros T."/>
            <person name="Nelson W."/>
            <person name="Hyten D."/>
            <person name="Song Q."/>
            <person name="Thelen J."/>
            <person name="Cheng J."/>
            <person name="Xu D."/>
            <person name="Hellsten U."/>
            <person name="May G."/>
            <person name="Yu Y."/>
            <person name="Sakurai T."/>
            <person name="Umezawa T."/>
            <person name="Bhattacharyya M."/>
            <person name="Sandhu D."/>
            <person name="Valliyodan B."/>
            <person name="Lindquist E."/>
            <person name="Peto M."/>
            <person name="Grant D."/>
            <person name="Shu S."/>
            <person name="Goodstein D."/>
            <person name="Barry K."/>
            <person name="Futrell-Griggs M."/>
            <person name="Abernathy B."/>
            <person name="Du J."/>
            <person name="Tian Z."/>
            <person name="Zhu L."/>
            <person name="Gill N."/>
            <person name="Joshi T."/>
            <person name="Libault M."/>
            <person name="Sethuraman A."/>
            <person name="Zhang X."/>
            <person name="Shinozaki K."/>
            <person name="Nguyen H."/>
            <person name="Wing R."/>
            <person name="Cregan P."/>
            <person name="Specht J."/>
            <person name="Grimwood J."/>
            <person name="Rokhsar D."/>
            <person name="Stacey G."/>
            <person name="Shoemaker R."/>
            <person name="Jackson S."/>
        </authorList>
    </citation>
    <scope>NUCLEOTIDE SEQUENCE</scope>
    <source>
        <tissue evidence="1">Callus</tissue>
    </source>
</reference>
<organism evidence="1">
    <name type="scientific">Glycine max</name>
    <name type="common">Soybean</name>
    <name type="synonym">Glycine hispida</name>
    <dbReference type="NCBI Taxonomy" id="3847"/>
    <lineage>
        <taxon>Eukaryota</taxon>
        <taxon>Viridiplantae</taxon>
        <taxon>Streptophyta</taxon>
        <taxon>Embryophyta</taxon>
        <taxon>Tracheophyta</taxon>
        <taxon>Spermatophyta</taxon>
        <taxon>Magnoliopsida</taxon>
        <taxon>eudicotyledons</taxon>
        <taxon>Gunneridae</taxon>
        <taxon>Pentapetalae</taxon>
        <taxon>rosids</taxon>
        <taxon>fabids</taxon>
        <taxon>Fabales</taxon>
        <taxon>Fabaceae</taxon>
        <taxon>Papilionoideae</taxon>
        <taxon>50 kb inversion clade</taxon>
        <taxon>NPAAA clade</taxon>
        <taxon>indigoferoid/millettioid clade</taxon>
        <taxon>Phaseoleae</taxon>
        <taxon>Glycine</taxon>
        <taxon>Glycine subgen. Soja</taxon>
    </lineage>
</organism>
<dbReference type="InParanoid" id="A0A0R0L2B7"/>
<dbReference type="AlphaFoldDB" id="A0A0R0L2B7"/>
<dbReference type="EMBL" id="CM000835">
    <property type="protein sequence ID" value="KRH70787.1"/>
    <property type="molecule type" value="Genomic_DNA"/>
</dbReference>